<sequence length="66" mass="7297">MSSLRHKNLKGRQTGENRPLLLDVVPAIQQTAALAMGKLANYSQKTVKGDILLQLVHSLVEQNIVF</sequence>
<gene>
    <name evidence="1" type="ORF">AAFF_G00222340</name>
</gene>
<keyword evidence="2" id="KW-1185">Reference proteome</keyword>
<dbReference type="GO" id="GO:0008017">
    <property type="term" value="F:microtubule binding"/>
    <property type="evidence" value="ECO:0007669"/>
    <property type="project" value="TreeGrafter"/>
</dbReference>
<reference evidence="1" key="1">
    <citation type="journal article" date="2023" name="Science">
        <title>Genome structures resolve the early diversification of teleost fishes.</title>
        <authorList>
            <person name="Parey E."/>
            <person name="Louis A."/>
            <person name="Montfort J."/>
            <person name="Bouchez O."/>
            <person name="Roques C."/>
            <person name="Iampietro C."/>
            <person name="Lluch J."/>
            <person name="Castinel A."/>
            <person name="Donnadieu C."/>
            <person name="Desvignes T."/>
            <person name="Floi Bucao C."/>
            <person name="Jouanno E."/>
            <person name="Wen M."/>
            <person name="Mejri S."/>
            <person name="Dirks R."/>
            <person name="Jansen H."/>
            <person name="Henkel C."/>
            <person name="Chen W.J."/>
            <person name="Zahm M."/>
            <person name="Cabau C."/>
            <person name="Klopp C."/>
            <person name="Thompson A.W."/>
            <person name="Robinson-Rechavi M."/>
            <person name="Braasch I."/>
            <person name="Lecointre G."/>
            <person name="Bobe J."/>
            <person name="Postlethwait J.H."/>
            <person name="Berthelot C."/>
            <person name="Roest Crollius H."/>
            <person name="Guiguen Y."/>
        </authorList>
    </citation>
    <scope>NUCLEOTIDE SEQUENCE</scope>
    <source>
        <strain evidence="1">NC1722</strain>
    </source>
</reference>
<dbReference type="GO" id="GO:0001669">
    <property type="term" value="C:acrosomal vesicle"/>
    <property type="evidence" value="ECO:0007669"/>
    <property type="project" value="TreeGrafter"/>
</dbReference>
<dbReference type="GO" id="GO:1990138">
    <property type="term" value="P:neuron projection extension"/>
    <property type="evidence" value="ECO:0007669"/>
    <property type="project" value="TreeGrafter"/>
</dbReference>
<dbReference type="GO" id="GO:0046847">
    <property type="term" value="P:filopodium assembly"/>
    <property type="evidence" value="ECO:0007669"/>
    <property type="project" value="TreeGrafter"/>
</dbReference>
<dbReference type="GO" id="GO:0003351">
    <property type="term" value="P:epithelial cilium movement involved in extracellular fluid movement"/>
    <property type="evidence" value="ECO:0007669"/>
    <property type="project" value="TreeGrafter"/>
</dbReference>
<dbReference type="Proteomes" id="UP001221898">
    <property type="component" value="Unassembled WGS sequence"/>
</dbReference>
<protein>
    <submittedName>
        <fullName evidence="1">Uncharacterized protein</fullName>
    </submittedName>
</protein>
<dbReference type="GO" id="GO:0015630">
    <property type="term" value="C:microtubule cytoskeleton"/>
    <property type="evidence" value="ECO:0007669"/>
    <property type="project" value="TreeGrafter"/>
</dbReference>
<proteinExistence type="predicted"/>
<dbReference type="GO" id="GO:0097228">
    <property type="term" value="C:sperm principal piece"/>
    <property type="evidence" value="ECO:0007669"/>
    <property type="project" value="TreeGrafter"/>
</dbReference>
<dbReference type="PANTHER" id="PTHR23314">
    <property type="entry name" value="SPERM-ASSOCIATED ANTIGEN 6 ARMADILLO REPEAT-CONTAINING"/>
    <property type="match status" value="1"/>
</dbReference>
<dbReference type="PANTHER" id="PTHR23314:SF0">
    <property type="entry name" value="SPERM-ASSOCIATED ANTIGEN 6"/>
    <property type="match status" value="1"/>
</dbReference>
<evidence type="ECO:0000313" key="1">
    <source>
        <dbReference type="EMBL" id="KAJ8383298.1"/>
    </source>
</evidence>
<comment type="caution">
    <text evidence="1">The sequence shown here is derived from an EMBL/GenBank/DDBJ whole genome shotgun (WGS) entry which is preliminary data.</text>
</comment>
<dbReference type="GO" id="GO:0007288">
    <property type="term" value="P:sperm axoneme assembly"/>
    <property type="evidence" value="ECO:0007669"/>
    <property type="project" value="TreeGrafter"/>
</dbReference>
<dbReference type="EMBL" id="JAINUG010000297">
    <property type="protein sequence ID" value="KAJ8383298.1"/>
    <property type="molecule type" value="Genomic_DNA"/>
</dbReference>
<evidence type="ECO:0000313" key="2">
    <source>
        <dbReference type="Proteomes" id="UP001221898"/>
    </source>
</evidence>
<dbReference type="GO" id="GO:0005576">
    <property type="term" value="C:extracellular region"/>
    <property type="evidence" value="ECO:0007669"/>
    <property type="project" value="GOC"/>
</dbReference>
<accession>A0AAD7RFS7</accession>
<dbReference type="AlphaFoldDB" id="A0AAD7RFS7"/>
<dbReference type="GO" id="GO:0005930">
    <property type="term" value="C:axoneme"/>
    <property type="evidence" value="ECO:0007669"/>
    <property type="project" value="TreeGrafter"/>
</dbReference>
<organism evidence="1 2">
    <name type="scientific">Aldrovandia affinis</name>
    <dbReference type="NCBI Taxonomy" id="143900"/>
    <lineage>
        <taxon>Eukaryota</taxon>
        <taxon>Metazoa</taxon>
        <taxon>Chordata</taxon>
        <taxon>Craniata</taxon>
        <taxon>Vertebrata</taxon>
        <taxon>Euteleostomi</taxon>
        <taxon>Actinopterygii</taxon>
        <taxon>Neopterygii</taxon>
        <taxon>Teleostei</taxon>
        <taxon>Notacanthiformes</taxon>
        <taxon>Halosauridae</taxon>
        <taxon>Aldrovandia</taxon>
    </lineage>
</organism>
<name>A0AAD7RFS7_9TELE</name>